<sequence length="66" mass="7509">MSKMKTHSGAKKRFKVTGKGKVKYKKPGQRHLLTGDSGNQNRKARKSVIIAKADMKTMKKIMPYIF</sequence>
<feature type="region of interest" description="Disordered" evidence="7">
    <location>
        <begin position="1"/>
        <end position="45"/>
    </location>
</feature>
<evidence type="ECO:0000256" key="4">
    <source>
        <dbReference type="ARBA" id="ARBA00071664"/>
    </source>
</evidence>
<proteinExistence type="inferred from homology"/>
<dbReference type="EMBL" id="LNVX01000234">
    <property type="protein sequence ID" value="OEG71116.1"/>
    <property type="molecule type" value="Genomic_DNA"/>
</dbReference>
<dbReference type="FunFam" id="4.10.410.60:FF:000001">
    <property type="entry name" value="50S ribosomal protein L35"/>
    <property type="match status" value="1"/>
</dbReference>
<feature type="compositionally biased region" description="Basic residues" evidence="7">
    <location>
        <begin position="1"/>
        <end position="29"/>
    </location>
</feature>
<dbReference type="Proteomes" id="UP000095237">
    <property type="component" value="Unassembled WGS sequence"/>
</dbReference>
<evidence type="ECO:0000256" key="6">
    <source>
        <dbReference type="RuleBase" id="RU000568"/>
    </source>
</evidence>
<accession>A0A1E5IKT1</accession>
<dbReference type="PROSITE" id="PS00936">
    <property type="entry name" value="RIBOSOMAL_L35"/>
    <property type="match status" value="1"/>
</dbReference>
<dbReference type="InterPro" id="IPR018265">
    <property type="entry name" value="Ribosomal_bL35_CS"/>
</dbReference>
<dbReference type="PRINTS" id="PR00064">
    <property type="entry name" value="RIBOSOMALL35"/>
</dbReference>
<reference evidence="8 9" key="1">
    <citation type="submission" date="2015-11" db="EMBL/GenBank/DDBJ databases">
        <title>Evidence for parallel genomic evolution in an endosymbiosis of termite gut flagellates.</title>
        <authorList>
            <person name="Zheng H."/>
        </authorList>
    </citation>
    <scope>NUCLEOTIDE SEQUENCE [LARGE SCALE GENOMIC DNA]</scope>
    <source>
        <strain evidence="8 9">CET450</strain>
    </source>
</reference>
<dbReference type="SUPFAM" id="SSF143034">
    <property type="entry name" value="L35p-like"/>
    <property type="match status" value="1"/>
</dbReference>
<protein>
    <recommendedName>
        <fullName evidence="4 5">Large ribosomal subunit protein bL35</fullName>
    </recommendedName>
</protein>
<evidence type="ECO:0000256" key="1">
    <source>
        <dbReference type="ARBA" id="ARBA00006598"/>
    </source>
</evidence>
<dbReference type="PANTHER" id="PTHR33343:SF1">
    <property type="entry name" value="LARGE RIBOSOMAL SUBUNIT PROTEIN BL35M"/>
    <property type="match status" value="1"/>
</dbReference>
<dbReference type="GO" id="GO:0022625">
    <property type="term" value="C:cytosolic large ribosomal subunit"/>
    <property type="evidence" value="ECO:0007669"/>
    <property type="project" value="TreeGrafter"/>
</dbReference>
<dbReference type="AlphaFoldDB" id="A0A1E5IKT1"/>
<organism evidence="8 9">
    <name type="scientific">Endomicrobium trichonymphae</name>
    <dbReference type="NCBI Taxonomy" id="1408204"/>
    <lineage>
        <taxon>Bacteria</taxon>
        <taxon>Pseudomonadati</taxon>
        <taxon>Elusimicrobiota</taxon>
        <taxon>Endomicrobiia</taxon>
        <taxon>Endomicrobiales</taxon>
        <taxon>Endomicrobiaceae</taxon>
        <taxon>Candidatus Endomicrobiellum</taxon>
    </lineage>
</organism>
<keyword evidence="2 5" id="KW-0689">Ribosomal protein</keyword>
<evidence type="ECO:0000313" key="8">
    <source>
        <dbReference type="EMBL" id="OEG71116.1"/>
    </source>
</evidence>
<dbReference type="NCBIfam" id="TIGR00001">
    <property type="entry name" value="rpmI_bact"/>
    <property type="match status" value="1"/>
</dbReference>
<dbReference type="GO" id="GO:0006412">
    <property type="term" value="P:translation"/>
    <property type="evidence" value="ECO:0007669"/>
    <property type="project" value="UniProtKB-UniRule"/>
</dbReference>
<evidence type="ECO:0000256" key="7">
    <source>
        <dbReference type="SAM" id="MobiDB-lite"/>
    </source>
</evidence>
<comment type="caution">
    <text evidence="8">The sequence shown here is derived from an EMBL/GenBank/DDBJ whole genome shotgun (WGS) entry which is preliminary data.</text>
</comment>
<dbReference type="InterPro" id="IPR037229">
    <property type="entry name" value="Ribosomal_bL35_sf"/>
</dbReference>
<dbReference type="GO" id="GO:0003735">
    <property type="term" value="F:structural constituent of ribosome"/>
    <property type="evidence" value="ECO:0007669"/>
    <property type="project" value="InterPro"/>
</dbReference>
<keyword evidence="9" id="KW-1185">Reference proteome</keyword>
<gene>
    <name evidence="5" type="primary">rpmI</name>
    <name evidence="8" type="ORF">ATZ36_16295</name>
</gene>
<dbReference type="InterPro" id="IPR021137">
    <property type="entry name" value="Ribosomal_bL35-like"/>
</dbReference>
<evidence type="ECO:0000313" key="9">
    <source>
        <dbReference type="Proteomes" id="UP000095237"/>
    </source>
</evidence>
<evidence type="ECO:0000256" key="5">
    <source>
        <dbReference type="HAMAP-Rule" id="MF_00514"/>
    </source>
</evidence>
<dbReference type="HAMAP" id="MF_00514">
    <property type="entry name" value="Ribosomal_bL35"/>
    <property type="match status" value="1"/>
</dbReference>
<dbReference type="InterPro" id="IPR001706">
    <property type="entry name" value="Ribosomal_bL35"/>
</dbReference>
<evidence type="ECO:0000256" key="3">
    <source>
        <dbReference type="ARBA" id="ARBA00023274"/>
    </source>
</evidence>
<dbReference type="Pfam" id="PF01632">
    <property type="entry name" value="Ribosomal_L35p"/>
    <property type="match status" value="1"/>
</dbReference>
<evidence type="ECO:0000256" key="2">
    <source>
        <dbReference type="ARBA" id="ARBA00022980"/>
    </source>
</evidence>
<dbReference type="Gene3D" id="4.10.410.60">
    <property type="match status" value="1"/>
</dbReference>
<comment type="similarity">
    <text evidence="1 5 6">Belongs to the bacterial ribosomal protein bL35 family.</text>
</comment>
<dbReference type="PANTHER" id="PTHR33343">
    <property type="entry name" value="54S RIBOSOMAL PROTEIN BL35M"/>
    <property type="match status" value="1"/>
</dbReference>
<keyword evidence="3 5" id="KW-0687">Ribonucleoprotein</keyword>
<name>A0A1E5IKT1_ENDTX</name>